<dbReference type="InParanoid" id="A0A0B2UMK5"/>
<proteinExistence type="predicted"/>
<gene>
    <name evidence="1" type="ORF">M896_020290</name>
</gene>
<dbReference type="AlphaFoldDB" id="A0A0B2UMK5"/>
<sequence>MYFLVKKPTWLVFDPNEYCDEEVRMLQVRHKDGVSNTKLVKFEDGTWYLKNGSQMFALKSVGMKRRTGVGMQSGKMVEIKEVVDKKWFIKANDTGESL</sequence>
<evidence type="ECO:0000313" key="2">
    <source>
        <dbReference type="Proteomes" id="UP000031056"/>
    </source>
</evidence>
<dbReference type="OrthoDB" id="2195767at2759"/>
<accession>A0A0B2UMK5</accession>
<dbReference type="VEuPathDB" id="MicrosporidiaDB:M896_020290"/>
<organism evidence="1 2">
    <name type="scientific">Ordospora colligata OC4</name>
    <dbReference type="NCBI Taxonomy" id="1354746"/>
    <lineage>
        <taxon>Eukaryota</taxon>
        <taxon>Fungi</taxon>
        <taxon>Fungi incertae sedis</taxon>
        <taxon>Microsporidia</taxon>
        <taxon>Ordosporidae</taxon>
        <taxon>Ordospora</taxon>
    </lineage>
</organism>
<dbReference type="HOGENOM" id="CLU_182435_0_0_1"/>
<comment type="caution">
    <text evidence="1">The sequence shown here is derived from an EMBL/GenBank/DDBJ whole genome shotgun (WGS) entry which is preliminary data.</text>
</comment>
<name>A0A0B2UMK5_9MICR</name>
<dbReference type="GeneID" id="26261124"/>
<dbReference type="RefSeq" id="XP_014564237.1">
    <property type="nucleotide sequence ID" value="XM_014708751.1"/>
</dbReference>
<evidence type="ECO:0000313" key="1">
    <source>
        <dbReference type="EMBL" id="KHN70195.1"/>
    </source>
</evidence>
<dbReference type="Proteomes" id="UP000031056">
    <property type="component" value="Unassembled WGS sequence"/>
</dbReference>
<reference evidence="1 2" key="1">
    <citation type="journal article" date="2014" name="MBio">
        <title>The Ordospora colligata genome; evolution of extreme reduction in microsporidia and host-to-parasite horizontal gene transfer.</title>
        <authorList>
            <person name="Pombert J.-F."/>
            <person name="Haag K.L."/>
            <person name="Beidas S."/>
            <person name="Ebert D."/>
            <person name="Keeling P.J."/>
        </authorList>
    </citation>
    <scope>NUCLEOTIDE SEQUENCE [LARGE SCALE GENOMIC DNA]</scope>
    <source>
        <strain evidence="1 2">OC4</strain>
    </source>
</reference>
<dbReference type="EMBL" id="JOKQ01000002">
    <property type="protein sequence ID" value="KHN70195.1"/>
    <property type="molecule type" value="Genomic_DNA"/>
</dbReference>
<protein>
    <submittedName>
        <fullName evidence="1">Uncharacterized protein</fullName>
    </submittedName>
</protein>
<keyword evidence="2" id="KW-1185">Reference proteome</keyword>